<proteinExistence type="predicted"/>
<organism evidence="1 2">
    <name type="scientific">Mycobacterium branderi</name>
    <dbReference type="NCBI Taxonomy" id="43348"/>
    <lineage>
        <taxon>Bacteria</taxon>
        <taxon>Bacillati</taxon>
        <taxon>Actinomycetota</taxon>
        <taxon>Actinomycetes</taxon>
        <taxon>Mycobacteriales</taxon>
        <taxon>Mycobacteriaceae</taxon>
        <taxon>Mycobacterium</taxon>
    </lineage>
</organism>
<dbReference type="EMBL" id="AP022606">
    <property type="protein sequence ID" value="BBZ11745.1"/>
    <property type="molecule type" value="Genomic_DNA"/>
</dbReference>
<dbReference type="Proteomes" id="UP000467379">
    <property type="component" value="Chromosome"/>
</dbReference>
<keyword evidence="2" id="KW-1185">Reference proteome</keyword>
<reference evidence="1 2" key="1">
    <citation type="journal article" date="2019" name="Emerg. Microbes Infect.">
        <title>Comprehensive subspecies identification of 175 nontuberculous mycobacteria species based on 7547 genomic profiles.</title>
        <authorList>
            <person name="Matsumoto Y."/>
            <person name="Kinjo T."/>
            <person name="Motooka D."/>
            <person name="Nabeya D."/>
            <person name="Jung N."/>
            <person name="Uechi K."/>
            <person name="Horii T."/>
            <person name="Iida T."/>
            <person name="Fujita J."/>
            <person name="Nakamura S."/>
        </authorList>
    </citation>
    <scope>NUCLEOTIDE SEQUENCE [LARGE SCALE GENOMIC DNA]</scope>
    <source>
        <strain evidence="1 2">JCM 12687</strain>
    </source>
</reference>
<evidence type="ECO:0000313" key="1">
    <source>
        <dbReference type="EMBL" id="BBZ11745.1"/>
    </source>
</evidence>
<gene>
    <name evidence="1" type="ORF">MBRA_19400</name>
</gene>
<protein>
    <recommendedName>
        <fullName evidence="3">DUF3298 domain-containing protein</fullName>
    </recommendedName>
</protein>
<accession>A0ABM7KLC9</accession>
<dbReference type="Gene3D" id="3.30.565.40">
    <property type="entry name" value="Fervidobacterium nodosum Rt17-B1 like"/>
    <property type="match status" value="1"/>
</dbReference>
<evidence type="ECO:0008006" key="3">
    <source>
        <dbReference type="Google" id="ProtNLM"/>
    </source>
</evidence>
<sequence>MWDAQAGHCTVSKRGADNAHVQVSAAYPRDLIDDSTAGPVLGSFLRKFFSQYGTPDDRGDGDATLKYSIYAHPPSIKSVVFQSDWEYRSMPHPMAEITTFSFDLSRGKQLKLADLFCPAVDPLKVLPPLARPAVQQQLANTELAFERFEPGNPDGFADDYRAWALDGDSLVLYMPAARGPGGMPPGFVQPRIPLSQMHSLLREGGCST</sequence>
<evidence type="ECO:0000313" key="2">
    <source>
        <dbReference type="Proteomes" id="UP000467379"/>
    </source>
</evidence>
<name>A0ABM7KLC9_9MYCO</name>